<evidence type="ECO:0000256" key="1">
    <source>
        <dbReference type="ARBA" id="ARBA00009375"/>
    </source>
</evidence>
<dbReference type="InterPro" id="IPR020095">
    <property type="entry name" value="PsdUridine_synth_TruA_C"/>
</dbReference>
<feature type="binding site" evidence="4 6">
    <location>
        <position position="94"/>
    </location>
    <ligand>
        <name>substrate</name>
    </ligand>
</feature>
<comment type="function">
    <text evidence="4">Formation of pseudouridine at positions 38, 39 and 40 in the anticodon stem and loop of transfer RNAs.</text>
</comment>
<dbReference type="Proteomes" id="UP000554766">
    <property type="component" value="Unassembled WGS sequence"/>
</dbReference>
<dbReference type="EC" id="5.4.99.12" evidence="4"/>
<dbReference type="AlphaFoldDB" id="A0A7L4PDJ5"/>
<dbReference type="SMR" id="A0A7L4PDJ5"/>
<comment type="caution">
    <text evidence="4">Lacks conserved residue(s) required for the propagation of feature annotation.</text>
</comment>
<dbReference type="PIRSF" id="PIRSF001430">
    <property type="entry name" value="tRNA_psdUrid_synth"/>
    <property type="match status" value="1"/>
</dbReference>
<keyword evidence="3 4" id="KW-0413">Isomerase</keyword>
<comment type="catalytic activity">
    <reaction evidence="4 7">
        <text>uridine(38/39/40) in tRNA = pseudouridine(38/39/40) in tRNA</text>
        <dbReference type="Rhea" id="RHEA:22376"/>
        <dbReference type="Rhea" id="RHEA-COMP:10085"/>
        <dbReference type="Rhea" id="RHEA-COMP:10087"/>
        <dbReference type="ChEBI" id="CHEBI:65314"/>
        <dbReference type="ChEBI" id="CHEBI:65315"/>
        <dbReference type="EC" id="5.4.99.12"/>
    </reaction>
</comment>
<dbReference type="InterPro" id="IPR001406">
    <property type="entry name" value="PsdUridine_synth_TruA"/>
</dbReference>
<evidence type="ECO:0000256" key="5">
    <source>
        <dbReference type="PIRSR" id="PIRSR001430-1"/>
    </source>
</evidence>
<evidence type="ECO:0000259" key="8">
    <source>
        <dbReference type="Pfam" id="PF01416"/>
    </source>
</evidence>
<evidence type="ECO:0000256" key="7">
    <source>
        <dbReference type="RuleBase" id="RU003792"/>
    </source>
</evidence>
<dbReference type="GO" id="GO:0160147">
    <property type="term" value="F:tRNA pseudouridine(38-40) synthase activity"/>
    <property type="evidence" value="ECO:0007669"/>
    <property type="project" value="UniProtKB-EC"/>
</dbReference>
<reference evidence="9 10" key="1">
    <citation type="journal article" date="2020" name="Nat. Commun.">
        <title>The structures of two archaeal type IV pili illuminate evolutionary relationships.</title>
        <authorList>
            <person name="Wang F."/>
            <person name="Baquero D.P."/>
            <person name="Su Z."/>
            <person name="Beltran L.C."/>
            <person name="Prangishvili D."/>
            <person name="Krupovic M."/>
            <person name="Egelman E.H."/>
        </authorList>
    </citation>
    <scope>NUCLEOTIDE SEQUENCE [LARGE SCALE GENOMIC DNA]</scope>
    <source>
        <strain evidence="9 10">2GA</strain>
    </source>
</reference>
<protein>
    <recommendedName>
        <fullName evidence="4">tRNA pseudouridine synthase A</fullName>
        <ecNumber evidence="4">5.4.99.12</ecNumber>
    </recommendedName>
    <alternativeName>
        <fullName evidence="4">tRNA pseudouridine(38-40) synthase</fullName>
    </alternativeName>
    <alternativeName>
        <fullName evidence="4">tRNA pseudouridylate synthase I</fullName>
    </alternativeName>
    <alternativeName>
        <fullName evidence="4">tRNA-uridine isomerase I</fullName>
    </alternativeName>
</protein>
<dbReference type="GO" id="GO:0031119">
    <property type="term" value="P:tRNA pseudouridine synthesis"/>
    <property type="evidence" value="ECO:0007669"/>
    <property type="project" value="UniProtKB-UniRule"/>
</dbReference>
<comment type="similarity">
    <text evidence="1 4 7">Belongs to the tRNA pseudouridine synthase TruA family.</text>
</comment>
<evidence type="ECO:0000256" key="4">
    <source>
        <dbReference type="HAMAP-Rule" id="MF_00171"/>
    </source>
</evidence>
<evidence type="ECO:0000313" key="9">
    <source>
        <dbReference type="EMBL" id="NYR15836.1"/>
    </source>
</evidence>
<evidence type="ECO:0000313" key="10">
    <source>
        <dbReference type="Proteomes" id="UP000554766"/>
    </source>
</evidence>
<name>A0A7L4PDJ5_9CREN</name>
<keyword evidence="2 4" id="KW-0819">tRNA processing</keyword>
<sequence>MPYLYRIAYDGTLFYGFTGHPNSLEPKLRAALGEILGRGSRTDPGVSAVANVVMTSQRLHLGYVNSKLPRGVWAWGVAEVPEGFNPRRAKARRYLYVAPHWGEDVEAMREAAAVLVGTHDYSSFIKRRGDKATPTVTTVYKIEVEQRGGLIYMMFVGRGFRNKMIRKMAWAILATGRGVLKASDLRELVERPRPGAVPSAPAEGLVLLDIDYGIEFEVYHTALREAYTYFLRKYRAVEAHAAALKAAGEALARLDVV</sequence>
<dbReference type="Gene3D" id="3.30.70.580">
    <property type="entry name" value="Pseudouridine synthase I, catalytic domain, N-terminal subdomain"/>
    <property type="match status" value="1"/>
</dbReference>
<comment type="caution">
    <text evidence="9">The sequence shown here is derived from an EMBL/GenBank/DDBJ whole genome shotgun (WGS) entry which is preliminary data.</text>
</comment>
<dbReference type="SUPFAM" id="SSF55120">
    <property type="entry name" value="Pseudouridine synthase"/>
    <property type="match status" value="1"/>
</dbReference>
<keyword evidence="10" id="KW-1185">Reference proteome</keyword>
<dbReference type="InterPro" id="IPR020097">
    <property type="entry name" value="PsdUridine_synth_TruA_a/b_dom"/>
</dbReference>
<gene>
    <name evidence="4" type="primary">truA</name>
    <name evidence="9" type="ORF">HC235_07775</name>
</gene>
<dbReference type="GO" id="GO:0003723">
    <property type="term" value="F:RNA binding"/>
    <property type="evidence" value="ECO:0007669"/>
    <property type="project" value="InterPro"/>
</dbReference>
<evidence type="ECO:0000256" key="3">
    <source>
        <dbReference type="ARBA" id="ARBA00023235"/>
    </source>
</evidence>
<dbReference type="PANTHER" id="PTHR11142:SF0">
    <property type="entry name" value="TRNA PSEUDOURIDINE SYNTHASE-LIKE 1"/>
    <property type="match status" value="1"/>
</dbReference>
<organism evidence="9 10">
    <name type="scientific">Pyrobaculum arsenaticum</name>
    <dbReference type="NCBI Taxonomy" id="121277"/>
    <lineage>
        <taxon>Archaea</taxon>
        <taxon>Thermoproteota</taxon>
        <taxon>Thermoprotei</taxon>
        <taxon>Thermoproteales</taxon>
        <taxon>Thermoproteaceae</taxon>
        <taxon>Pyrobaculum</taxon>
    </lineage>
</organism>
<accession>A0A7L4PDJ5</accession>
<dbReference type="InterPro" id="IPR020103">
    <property type="entry name" value="PsdUridine_synth_cat_dom_sf"/>
</dbReference>
<dbReference type="InterPro" id="IPR020094">
    <property type="entry name" value="TruA/RsuA/RluB/E/F_N"/>
</dbReference>
<dbReference type="Pfam" id="PF01416">
    <property type="entry name" value="PseudoU_synth_1"/>
    <property type="match status" value="1"/>
</dbReference>
<dbReference type="PANTHER" id="PTHR11142">
    <property type="entry name" value="PSEUDOURIDYLATE SYNTHASE"/>
    <property type="match status" value="1"/>
</dbReference>
<proteinExistence type="inferred from homology"/>
<dbReference type="EMBL" id="JAAVJF010000003">
    <property type="protein sequence ID" value="NYR15836.1"/>
    <property type="molecule type" value="Genomic_DNA"/>
</dbReference>
<dbReference type="GeneID" id="5055346"/>
<dbReference type="RefSeq" id="WP_011899756.1">
    <property type="nucleotide sequence ID" value="NZ_JAAVJF010000003.1"/>
</dbReference>
<dbReference type="Gene3D" id="3.30.70.660">
    <property type="entry name" value="Pseudouridine synthase I, catalytic domain, C-terminal subdomain"/>
    <property type="match status" value="1"/>
</dbReference>
<dbReference type="HAMAP" id="MF_00171">
    <property type="entry name" value="TruA"/>
    <property type="match status" value="1"/>
</dbReference>
<feature type="active site" description="Nucleophile" evidence="4 5">
    <location>
        <position position="43"/>
    </location>
</feature>
<evidence type="ECO:0000256" key="6">
    <source>
        <dbReference type="PIRSR" id="PIRSR001430-2"/>
    </source>
</evidence>
<dbReference type="OMA" id="MYIFKIA"/>
<feature type="domain" description="Pseudouridine synthase I TruA alpha/beta" evidence="8">
    <location>
        <begin position="111"/>
        <end position="212"/>
    </location>
</feature>
<evidence type="ECO:0000256" key="2">
    <source>
        <dbReference type="ARBA" id="ARBA00022694"/>
    </source>
</evidence>